<dbReference type="Proteomes" id="UP000178526">
    <property type="component" value="Unassembled WGS sequence"/>
</dbReference>
<evidence type="ECO:0000313" key="2">
    <source>
        <dbReference type="EMBL" id="OGL40008.1"/>
    </source>
</evidence>
<accession>A0A1F7RFR2</accession>
<dbReference type="Pfam" id="PF02515">
    <property type="entry name" value="CoA_transf_3"/>
    <property type="match status" value="1"/>
</dbReference>
<dbReference type="Gene3D" id="3.40.50.10540">
    <property type="entry name" value="Crotonobetainyl-coa:carnitine coa-transferase, domain 1"/>
    <property type="match status" value="1"/>
</dbReference>
<evidence type="ECO:0008006" key="4">
    <source>
        <dbReference type="Google" id="ProtNLM"/>
    </source>
</evidence>
<sequence length="401" mass="44288">MRPLEGIRVLGFENQVAGPYCTMMLAEQGAEVIKIETPGTGDSAREMGPIVKNAKGEKQSGYYLRFNRNKKGITLDIRKDKGKEIFKDLVKVSDVIVENFRPGLMEKSGLAYNILSEINPRLIYAAISGFGQLKGYEGPYKDRTAFDMVVQAMGGLMNNVGEENGPPNWLGIALGDIYSGVMAAYGITLALITRGKTGKGQFIDVSMYDNIISLNERALTFFSLTGGILSRGRDKLVYPIGPFKVKDGYIAMIIPIESIWQRLCKVLGREDLGKDERYNSGPKRAANIDDLQPVIENWLKDKTKAEAEALLLKEGVPVGQVQNARDIFECPHAKARNMFVDINDPILGNIKMVNMPLKMSDVPQSKPKPAPLLGQHTEEVLSTLLKYSKGDIEKLKSEGVI</sequence>
<dbReference type="AlphaFoldDB" id="A0A1F7RFR2"/>
<proteinExistence type="predicted"/>
<evidence type="ECO:0000313" key="3">
    <source>
        <dbReference type="Proteomes" id="UP000178526"/>
    </source>
</evidence>
<dbReference type="InterPro" id="IPR044855">
    <property type="entry name" value="CoA-Trfase_III_dom3_sf"/>
</dbReference>
<dbReference type="GO" id="GO:0008410">
    <property type="term" value="F:CoA-transferase activity"/>
    <property type="evidence" value="ECO:0007669"/>
    <property type="project" value="TreeGrafter"/>
</dbReference>
<dbReference type="InterPro" id="IPR003673">
    <property type="entry name" value="CoA-Trfase_fam_III"/>
</dbReference>
<dbReference type="InterPro" id="IPR050483">
    <property type="entry name" value="CoA-transferase_III_domain"/>
</dbReference>
<reference evidence="2 3" key="1">
    <citation type="journal article" date="2016" name="Nat. Commun.">
        <title>Thousands of microbial genomes shed light on interconnected biogeochemical processes in an aquifer system.</title>
        <authorList>
            <person name="Anantharaman K."/>
            <person name="Brown C.T."/>
            <person name="Hug L.A."/>
            <person name="Sharon I."/>
            <person name="Castelle C.J."/>
            <person name="Probst A.J."/>
            <person name="Thomas B.C."/>
            <person name="Singh A."/>
            <person name="Wilkins M.J."/>
            <person name="Karaoz U."/>
            <person name="Brodie E.L."/>
            <person name="Williams K.H."/>
            <person name="Hubbard S.S."/>
            <person name="Banfield J.F."/>
        </authorList>
    </citation>
    <scope>NUCLEOTIDE SEQUENCE [LARGE SCALE GENOMIC DNA]</scope>
</reference>
<protein>
    <recommendedName>
        <fullName evidence="4">Carnitine dehydratase</fullName>
    </recommendedName>
</protein>
<dbReference type="PANTHER" id="PTHR48207:SF3">
    <property type="entry name" value="SUCCINATE--HYDROXYMETHYLGLUTARATE COA-TRANSFERASE"/>
    <property type="match status" value="1"/>
</dbReference>
<dbReference type="InterPro" id="IPR023606">
    <property type="entry name" value="CoA-Trfase_III_dom_1_sf"/>
</dbReference>
<organism evidence="2 3">
    <name type="scientific">Candidatus Schekmanbacteria bacterium GWA2_38_11</name>
    <dbReference type="NCBI Taxonomy" id="1817876"/>
    <lineage>
        <taxon>Bacteria</taxon>
        <taxon>Candidatus Schekmaniibacteriota</taxon>
    </lineage>
</organism>
<dbReference type="EMBL" id="MGDB01000108">
    <property type="protein sequence ID" value="OGL40008.1"/>
    <property type="molecule type" value="Genomic_DNA"/>
</dbReference>
<dbReference type="SUPFAM" id="SSF89796">
    <property type="entry name" value="CoA-transferase family III (CaiB/BaiF)"/>
    <property type="match status" value="1"/>
</dbReference>
<dbReference type="Gene3D" id="3.30.1540.10">
    <property type="entry name" value="formyl-coa transferase, domain 3"/>
    <property type="match status" value="1"/>
</dbReference>
<name>A0A1F7RFR2_9BACT</name>
<keyword evidence="1" id="KW-0808">Transferase</keyword>
<gene>
    <name evidence="2" type="ORF">A2042_00195</name>
</gene>
<dbReference type="PANTHER" id="PTHR48207">
    <property type="entry name" value="SUCCINATE--HYDROXYMETHYLGLUTARATE COA-TRANSFERASE"/>
    <property type="match status" value="1"/>
</dbReference>
<comment type="caution">
    <text evidence="2">The sequence shown here is derived from an EMBL/GenBank/DDBJ whole genome shotgun (WGS) entry which is preliminary data.</text>
</comment>
<evidence type="ECO:0000256" key="1">
    <source>
        <dbReference type="ARBA" id="ARBA00022679"/>
    </source>
</evidence>